<dbReference type="PANTHER" id="PTHR10472">
    <property type="entry name" value="D-TYROSYL-TRNA TYR DEACYLASE"/>
    <property type="match status" value="1"/>
</dbReference>
<gene>
    <name evidence="2" type="primary">dtd</name>
    <name evidence="3" type="ORF">A3D03_04595</name>
</gene>
<comment type="function">
    <text evidence="2">An aminoacyl-tRNA editing enzyme that deacylates mischarged D-aminoacyl-tRNAs. Also deacylates mischarged glycyl-tRNA(Ala), protecting cells against glycine mischarging by AlaRS. Acts via tRNA-based rather than protein-based catalysis; rejects L-amino acids rather than detecting D-amino acids in the active site. By recycling D-aminoacyl-tRNA to D-amino acids and free tRNA molecules, this enzyme counteracts the toxicity associated with the formation of D-aminoacyl-tRNA entities in vivo and helps enforce protein L-homochirality.</text>
</comment>
<dbReference type="InterPro" id="IPR023509">
    <property type="entry name" value="DTD-like_sf"/>
</dbReference>
<accession>A0A1F6A888</accession>
<dbReference type="STRING" id="1798384.A3D03_04595"/>
<comment type="subunit">
    <text evidence="2">Homodimer.</text>
</comment>
<comment type="catalytic activity">
    <reaction evidence="2">
        <text>glycyl-tRNA(Ala) + H2O = tRNA(Ala) + glycine + H(+)</text>
        <dbReference type="Rhea" id="RHEA:53744"/>
        <dbReference type="Rhea" id="RHEA-COMP:9657"/>
        <dbReference type="Rhea" id="RHEA-COMP:13640"/>
        <dbReference type="ChEBI" id="CHEBI:15377"/>
        <dbReference type="ChEBI" id="CHEBI:15378"/>
        <dbReference type="ChEBI" id="CHEBI:57305"/>
        <dbReference type="ChEBI" id="CHEBI:78442"/>
        <dbReference type="ChEBI" id="CHEBI:78522"/>
    </reaction>
</comment>
<dbReference type="PANTHER" id="PTHR10472:SF5">
    <property type="entry name" value="D-AMINOACYL-TRNA DEACYLASE 1"/>
    <property type="match status" value="1"/>
</dbReference>
<name>A0A1F6A888_9BACT</name>
<comment type="similarity">
    <text evidence="1 2">Belongs to the DTD family.</text>
</comment>
<dbReference type="GO" id="GO:0051500">
    <property type="term" value="F:D-tyrosyl-tRNA(Tyr) deacylase activity"/>
    <property type="evidence" value="ECO:0007669"/>
    <property type="project" value="TreeGrafter"/>
</dbReference>
<dbReference type="HAMAP" id="MF_00518">
    <property type="entry name" value="Deacylase_Dtd"/>
    <property type="match status" value="1"/>
</dbReference>
<comment type="caution">
    <text evidence="3">The sequence shown here is derived from an EMBL/GenBank/DDBJ whole genome shotgun (WGS) entry which is preliminary data.</text>
</comment>
<evidence type="ECO:0000256" key="1">
    <source>
        <dbReference type="ARBA" id="ARBA00009673"/>
    </source>
</evidence>
<dbReference type="Gene3D" id="3.50.80.10">
    <property type="entry name" value="D-tyrosyl-tRNA(Tyr) deacylase"/>
    <property type="match status" value="1"/>
</dbReference>
<comment type="subcellular location">
    <subcellularLocation>
        <location evidence="2">Cytoplasm</location>
    </subcellularLocation>
</comment>
<dbReference type="FunFam" id="3.50.80.10:FF:000001">
    <property type="entry name" value="D-aminoacyl-tRNA deacylase"/>
    <property type="match status" value="1"/>
</dbReference>
<keyword evidence="2" id="KW-0694">RNA-binding</keyword>
<dbReference type="NCBIfam" id="TIGR00256">
    <property type="entry name" value="D-aminoacyl-tRNA deacylase"/>
    <property type="match status" value="1"/>
</dbReference>
<dbReference type="EMBL" id="MFJN01000035">
    <property type="protein sequence ID" value="OGG20774.1"/>
    <property type="molecule type" value="Genomic_DNA"/>
</dbReference>
<reference evidence="3 4" key="1">
    <citation type="journal article" date="2016" name="Nat. Commun.">
        <title>Thousands of microbial genomes shed light on interconnected biogeochemical processes in an aquifer system.</title>
        <authorList>
            <person name="Anantharaman K."/>
            <person name="Brown C.T."/>
            <person name="Hug L.A."/>
            <person name="Sharon I."/>
            <person name="Castelle C.J."/>
            <person name="Probst A.J."/>
            <person name="Thomas B.C."/>
            <person name="Singh A."/>
            <person name="Wilkins M.J."/>
            <person name="Karaoz U."/>
            <person name="Brodie E.L."/>
            <person name="Williams K.H."/>
            <person name="Hubbard S.S."/>
            <person name="Banfield J.F."/>
        </authorList>
    </citation>
    <scope>NUCLEOTIDE SEQUENCE [LARGE SCALE GENOMIC DNA]</scope>
</reference>
<evidence type="ECO:0000313" key="4">
    <source>
        <dbReference type="Proteomes" id="UP000177092"/>
    </source>
</evidence>
<dbReference type="Pfam" id="PF02580">
    <property type="entry name" value="Tyr_Deacylase"/>
    <property type="match status" value="1"/>
</dbReference>
<proteinExistence type="inferred from homology"/>
<feature type="short sequence motif" description="Gly-cisPro motif, important for rejection of L-amino acids" evidence="2">
    <location>
        <begin position="138"/>
        <end position="139"/>
    </location>
</feature>
<dbReference type="GO" id="GO:0043908">
    <property type="term" value="F:Ser(Gly)-tRNA(Ala) hydrolase activity"/>
    <property type="evidence" value="ECO:0007669"/>
    <property type="project" value="UniProtKB-UniRule"/>
</dbReference>
<protein>
    <recommendedName>
        <fullName evidence="2">D-aminoacyl-tRNA deacylase</fullName>
        <shortName evidence="2">DTD</shortName>
        <ecNumber evidence="2">3.1.1.96</ecNumber>
    </recommendedName>
    <alternativeName>
        <fullName evidence="2">Gly-tRNA(Ala) deacylase</fullName>
        <ecNumber evidence="2">3.1.1.-</ecNumber>
    </alternativeName>
</protein>
<keyword evidence="2" id="KW-0963">Cytoplasm</keyword>
<evidence type="ECO:0000256" key="2">
    <source>
        <dbReference type="HAMAP-Rule" id="MF_00518"/>
    </source>
</evidence>
<dbReference type="Proteomes" id="UP000177092">
    <property type="component" value="Unassembled WGS sequence"/>
</dbReference>
<dbReference type="GO" id="GO:0019478">
    <property type="term" value="P:D-amino acid catabolic process"/>
    <property type="evidence" value="ECO:0007669"/>
    <property type="project" value="UniProtKB-UniRule"/>
</dbReference>
<sequence length="149" mass="16613">MKAVLQRVKKSQVAVEEKVISRIDQGYNILLGVAEEDSEKNADILAEKIVNLRVMSDEQNKMNRSILDSKGSILIVSQFTLMADLTSGRRPSYIKAAGAEKARKLYEYFVGKLKSLGIEDVQTGKFGEYMDVEIVNDGPVTIILDTEEL</sequence>
<organism evidence="3 4">
    <name type="scientific">Candidatus Gottesmanbacteria bacterium RIFCSPHIGHO2_02_FULL_40_13</name>
    <dbReference type="NCBI Taxonomy" id="1798384"/>
    <lineage>
        <taxon>Bacteria</taxon>
        <taxon>Candidatus Gottesmaniibacteriota</taxon>
    </lineage>
</organism>
<keyword evidence="2" id="KW-0820">tRNA-binding</keyword>
<dbReference type="SUPFAM" id="SSF69500">
    <property type="entry name" value="DTD-like"/>
    <property type="match status" value="1"/>
</dbReference>
<dbReference type="EC" id="3.1.1.-" evidence="2"/>
<comment type="catalytic activity">
    <reaction evidence="2">
        <text>a D-aminoacyl-tRNA + H2O = a tRNA + a D-alpha-amino acid + H(+)</text>
        <dbReference type="Rhea" id="RHEA:13953"/>
        <dbReference type="Rhea" id="RHEA-COMP:10123"/>
        <dbReference type="Rhea" id="RHEA-COMP:10124"/>
        <dbReference type="ChEBI" id="CHEBI:15377"/>
        <dbReference type="ChEBI" id="CHEBI:15378"/>
        <dbReference type="ChEBI" id="CHEBI:59871"/>
        <dbReference type="ChEBI" id="CHEBI:78442"/>
        <dbReference type="ChEBI" id="CHEBI:79333"/>
        <dbReference type="EC" id="3.1.1.96"/>
    </reaction>
</comment>
<dbReference type="GO" id="GO:0005737">
    <property type="term" value="C:cytoplasm"/>
    <property type="evidence" value="ECO:0007669"/>
    <property type="project" value="UniProtKB-SubCell"/>
</dbReference>
<keyword evidence="2" id="KW-0378">Hydrolase</keyword>
<dbReference type="GO" id="GO:0106026">
    <property type="term" value="F:Gly-tRNA(Ala) deacylase activity"/>
    <property type="evidence" value="ECO:0007669"/>
    <property type="project" value="UniProtKB-UniRule"/>
</dbReference>
<evidence type="ECO:0000313" key="3">
    <source>
        <dbReference type="EMBL" id="OGG20774.1"/>
    </source>
</evidence>
<comment type="domain">
    <text evidence="2">A Gly-cisPro motif from one monomer fits into the active site of the other monomer to allow specific chiral rejection of L-amino acids.</text>
</comment>
<dbReference type="GO" id="GO:0000049">
    <property type="term" value="F:tRNA binding"/>
    <property type="evidence" value="ECO:0007669"/>
    <property type="project" value="UniProtKB-UniRule"/>
</dbReference>
<dbReference type="InterPro" id="IPR003732">
    <property type="entry name" value="Daa-tRNA_deacyls_DTD"/>
</dbReference>
<dbReference type="AlphaFoldDB" id="A0A1F6A888"/>
<dbReference type="EC" id="3.1.1.96" evidence="2"/>